<keyword evidence="1" id="KW-0812">Transmembrane</keyword>
<gene>
    <name evidence="2" type="ORF">T4D_9949</name>
</gene>
<feature type="transmembrane region" description="Helical" evidence="1">
    <location>
        <begin position="105"/>
        <end position="125"/>
    </location>
</feature>
<organism evidence="2 3">
    <name type="scientific">Trichinella pseudospiralis</name>
    <name type="common">Parasitic roundworm</name>
    <dbReference type="NCBI Taxonomy" id="6337"/>
    <lineage>
        <taxon>Eukaryota</taxon>
        <taxon>Metazoa</taxon>
        <taxon>Ecdysozoa</taxon>
        <taxon>Nematoda</taxon>
        <taxon>Enoplea</taxon>
        <taxon>Dorylaimia</taxon>
        <taxon>Trichinellida</taxon>
        <taxon>Trichinellidae</taxon>
        <taxon>Trichinella</taxon>
    </lineage>
</organism>
<accession>A0A0V1F8S5</accession>
<sequence length="139" mass="15421">MDEITSHRMLYKCLTYAKNWLLQIKSIESVQHSAFAVVHCGIVQHLIKVKSSAKLDLGKYTLKMLLNGQSFARLGTSFSKNRTQISAFSVVIVEVVKKFARLERLALFLSCILISNAFDVIVNNFTASVLPALDASGEA</sequence>
<keyword evidence="1" id="KW-1133">Transmembrane helix</keyword>
<keyword evidence="1" id="KW-0472">Membrane</keyword>
<protein>
    <submittedName>
        <fullName evidence="2">Uncharacterized protein</fullName>
    </submittedName>
</protein>
<evidence type="ECO:0000313" key="2">
    <source>
        <dbReference type="EMBL" id="KRY82178.1"/>
    </source>
</evidence>
<dbReference type="EMBL" id="JYDT01000185">
    <property type="protein sequence ID" value="KRY82178.1"/>
    <property type="molecule type" value="Genomic_DNA"/>
</dbReference>
<evidence type="ECO:0000256" key="1">
    <source>
        <dbReference type="SAM" id="Phobius"/>
    </source>
</evidence>
<dbReference type="AlphaFoldDB" id="A0A0V1F8S5"/>
<dbReference type="Proteomes" id="UP000054995">
    <property type="component" value="Unassembled WGS sequence"/>
</dbReference>
<evidence type="ECO:0000313" key="3">
    <source>
        <dbReference type="Proteomes" id="UP000054995"/>
    </source>
</evidence>
<proteinExistence type="predicted"/>
<comment type="caution">
    <text evidence="2">The sequence shown here is derived from an EMBL/GenBank/DDBJ whole genome shotgun (WGS) entry which is preliminary data.</text>
</comment>
<name>A0A0V1F8S5_TRIPS</name>
<keyword evidence="3" id="KW-1185">Reference proteome</keyword>
<reference evidence="2 3" key="1">
    <citation type="submission" date="2015-01" db="EMBL/GenBank/DDBJ databases">
        <title>Evolution of Trichinella species and genotypes.</title>
        <authorList>
            <person name="Korhonen P.K."/>
            <person name="Edoardo P."/>
            <person name="Giuseppe L.R."/>
            <person name="Gasser R.B."/>
        </authorList>
    </citation>
    <scope>NUCLEOTIDE SEQUENCE [LARGE SCALE GENOMIC DNA]</scope>
    <source>
        <strain evidence="2">ISS470</strain>
    </source>
</reference>